<proteinExistence type="predicted"/>
<evidence type="ECO:0000256" key="1">
    <source>
        <dbReference type="ARBA" id="ARBA00004123"/>
    </source>
</evidence>
<dbReference type="CDD" id="cd14702">
    <property type="entry name" value="bZIP_plant_GBF1"/>
    <property type="match status" value="1"/>
</dbReference>
<keyword evidence="4" id="KW-0804">Transcription</keyword>
<dbReference type="SMART" id="SM00338">
    <property type="entry name" value="BRLZ"/>
    <property type="match status" value="1"/>
</dbReference>
<keyword evidence="3" id="KW-0238">DNA-binding</keyword>
<evidence type="ECO:0000256" key="5">
    <source>
        <dbReference type="ARBA" id="ARBA00023242"/>
    </source>
</evidence>
<dbReference type="InterPro" id="IPR044521">
    <property type="entry name" value="AtbZIP8/43"/>
</dbReference>
<dbReference type="PROSITE" id="PS50217">
    <property type="entry name" value="BZIP"/>
    <property type="match status" value="1"/>
</dbReference>
<evidence type="ECO:0000259" key="7">
    <source>
        <dbReference type="PROSITE" id="PS50217"/>
    </source>
</evidence>
<dbReference type="FunFam" id="1.20.5.170:FF:000020">
    <property type="entry name" value="BZIP transcription factor"/>
    <property type="match status" value="1"/>
</dbReference>
<accession>A0A8T3BF28</accession>
<dbReference type="PANTHER" id="PTHR46324">
    <property type="entry name" value="BASIC LEUCINE ZIPPER 43-RELATED"/>
    <property type="match status" value="1"/>
</dbReference>
<evidence type="ECO:0000256" key="6">
    <source>
        <dbReference type="SAM" id="Coils"/>
    </source>
</evidence>
<dbReference type="InterPro" id="IPR045314">
    <property type="entry name" value="bZIP_plant_GBF1"/>
</dbReference>
<dbReference type="PROSITE" id="PS00036">
    <property type="entry name" value="BZIP_BASIC"/>
    <property type="match status" value="1"/>
</dbReference>
<evidence type="ECO:0000256" key="3">
    <source>
        <dbReference type="ARBA" id="ARBA00023125"/>
    </source>
</evidence>
<reference evidence="8" key="1">
    <citation type="journal article" date="2022" name="Front. Genet.">
        <title>Chromosome-Scale Assembly of the Dendrobium nobile Genome Provides Insights Into the Molecular Mechanism of the Biosynthesis of the Medicinal Active Ingredient of Dendrobium.</title>
        <authorList>
            <person name="Xu Q."/>
            <person name="Niu S.-C."/>
            <person name="Li K.-L."/>
            <person name="Zheng P.-J."/>
            <person name="Zhang X.-J."/>
            <person name="Jia Y."/>
            <person name="Liu Y."/>
            <person name="Niu Y.-X."/>
            <person name="Yu L.-H."/>
            <person name="Chen D.-F."/>
            <person name="Zhang G.-Q."/>
        </authorList>
    </citation>
    <scope>NUCLEOTIDE SEQUENCE</scope>
    <source>
        <tissue evidence="8">Leaf</tissue>
    </source>
</reference>
<dbReference type="PANTHER" id="PTHR46324:SF26">
    <property type="entry name" value="OS02G0728001 PROTEIN"/>
    <property type="match status" value="1"/>
</dbReference>
<keyword evidence="9" id="KW-1185">Reference proteome</keyword>
<evidence type="ECO:0000256" key="4">
    <source>
        <dbReference type="ARBA" id="ARBA00023163"/>
    </source>
</evidence>
<dbReference type="GO" id="GO:0005634">
    <property type="term" value="C:nucleus"/>
    <property type="evidence" value="ECO:0007669"/>
    <property type="project" value="UniProtKB-SubCell"/>
</dbReference>
<comment type="caution">
    <text evidence="8">The sequence shown here is derived from an EMBL/GenBank/DDBJ whole genome shotgun (WGS) entry which is preliminary data.</text>
</comment>
<dbReference type="GO" id="GO:0003700">
    <property type="term" value="F:DNA-binding transcription factor activity"/>
    <property type="evidence" value="ECO:0007669"/>
    <property type="project" value="InterPro"/>
</dbReference>
<dbReference type="EMBL" id="JAGYWB010000009">
    <property type="protein sequence ID" value="KAI0511662.1"/>
    <property type="molecule type" value="Genomic_DNA"/>
</dbReference>
<sequence>MSFSELKGLNFHFPSHQTATFSHLAFSKFPGESYLTPSAHPSYFLTSNSTSDEAVEHPVVNNLVVERRQRRMISNRESARRSRMRKKRQLDELCLQVDRLRAANRRLLHEQNQMMKQHDEILDENDKLREEESKLKEKLKALIGETGHNMEIMEVDDGPCNVAHMRKEAMMMSSYMASPLVFPY</sequence>
<keyword evidence="5" id="KW-0539">Nucleus</keyword>
<name>A0A8T3BF28_DENNO</name>
<feature type="domain" description="BZIP" evidence="7">
    <location>
        <begin position="65"/>
        <end position="128"/>
    </location>
</feature>
<dbReference type="GO" id="GO:0003677">
    <property type="term" value="F:DNA binding"/>
    <property type="evidence" value="ECO:0007669"/>
    <property type="project" value="UniProtKB-KW"/>
</dbReference>
<dbReference type="InterPro" id="IPR046347">
    <property type="entry name" value="bZIP_sf"/>
</dbReference>
<comment type="subcellular location">
    <subcellularLocation>
        <location evidence="1">Nucleus</location>
    </subcellularLocation>
</comment>
<dbReference type="InterPro" id="IPR004827">
    <property type="entry name" value="bZIP"/>
</dbReference>
<protein>
    <recommendedName>
        <fullName evidence="7">BZIP domain-containing protein</fullName>
    </recommendedName>
</protein>
<evidence type="ECO:0000313" key="8">
    <source>
        <dbReference type="EMBL" id="KAI0511662.1"/>
    </source>
</evidence>
<dbReference type="SMR" id="A0A8T3BF28"/>
<dbReference type="SUPFAM" id="SSF57959">
    <property type="entry name" value="Leucine zipper domain"/>
    <property type="match status" value="1"/>
</dbReference>
<keyword evidence="2" id="KW-0805">Transcription regulation</keyword>
<dbReference type="Gene3D" id="1.20.5.170">
    <property type="match status" value="1"/>
</dbReference>
<feature type="coiled-coil region" evidence="6">
    <location>
        <begin position="83"/>
        <end position="145"/>
    </location>
</feature>
<dbReference type="Proteomes" id="UP000829196">
    <property type="component" value="Unassembled WGS sequence"/>
</dbReference>
<dbReference type="OrthoDB" id="551672at2759"/>
<evidence type="ECO:0000313" key="9">
    <source>
        <dbReference type="Proteomes" id="UP000829196"/>
    </source>
</evidence>
<dbReference type="Pfam" id="PF00170">
    <property type="entry name" value="bZIP_1"/>
    <property type="match status" value="1"/>
</dbReference>
<keyword evidence="6" id="KW-0175">Coiled coil</keyword>
<dbReference type="AlphaFoldDB" id="A0A8T3BF28"/>
<evidence type="ECO:0000256" key="2">
    <source>
        <dbReference type="ARBA" id="ARBA00023015"/>
    </source>
</evidence>
<gene>
    <name evidence="8" type="ORF">KFK09_012292</name>
</gene>
<organism evidence="8 9">
    <name type="scientific">Dendrobium nobile</name>
    <name type="common">Orchid</name>
    <dbReference type="NCBI Taxonomy" id="94219"/>
    <lineage>
        <taxon>Eukaryota</taxon>
        <taxon>Viridiplantae</taxon>
        <taxon>Streptophyta</taxon>
        <taxon>Embryophyta</taxon>
        <taxon>Tracheophyta</taxon>
        <taxon>Spermatophyta</taxon>
        <taxon>Magnoliopsida</taxon>
        <taxon>Liliopsida</taxon>
        <taxon>Asparagales</taxon>
        <taxon>Orchidaceae</taxon>
        <taxon>Epidendroideae</taxon>
        <taxon>Malaxideae</taxon>
        <taxon>Dendrobiinae</taxon>
        <taxon>Dendrobium</taxon>
    </lineage>
</organism>